<sequence>MSRRGKFRPPSDKLSDAELGQLIAGVHDLSGEEVWSRILSVPADHWDGGANWEFKSEHEAEFDAFLQKAFSAIPVPPPMAYIDSLAWNYMFAMLGSPDSEHKGLRAYEAAYRKMIEAITVSIEQNLVFMAEDPCCEVRPEQIRAELERFRSETKPPQFFR</sequence>
<organism evidence="1 2">
    <name type="scientific">Kineosporia babensis</name>
    <dbReference type="NCBI Taxonomy" id="499548"/>
    <lineage>
        <taxon>Bacteria</taxon>
        <taxon>Bacillati</taxon>
        <taxon>Actinomycetota</taxon>
        <taxon>Actinomycetes</taxon>
        <taxon>Kineosporiales</taxon>
        <taxon>Kineosporiaceae</taxon>
        <taxon>Kineosporia</taxon>
    </lineage>
</organism>
<dbReference type="Proteomes" id="UP001138997">
    <property type="component" value="Unassembled WGS sequence"/>
</dbReference>
<comment type="caution">
    <text evidence="1">The sequence shown here is derived from an EMBL/GenBank/DDBJ whole genome shotgun (WGS) entry which is preliminary data.</text>
</comment>
<reference evidence="1" key="1">
    <citation type="submission" date="2021-11" db="EMBL/GenBank/DDBJ databases">
        <title>Streptomyces corallinus and Kineosporia corallina sp. nov., two new coral-derived marine actinobacteria.</title>
        <authorList>
            <person name="Buangrab K."/>
            <person name="Sutthacheep M."/>
            <person name="Yeemin T."/>
            <person name="Harunari E."/>
            <person name="Igarashi Y."/>
            <person name="Sripreechasak P."/>
            <person name="Kanchanasin P."/>
            <person name="Tanasupawat S."/>
            <person name="Phongsopitanun W."/>
        </authorList>
    </citation>
    <scope>NUCLEOTIDE SEQUENCE</scope>
    <source>
        <strain evidence="1">JCM 31032</strain>
    </source>
</reference>
<evidence type="ECO:0000313" key="1">
    <source>
        <dbReference type="EMBL" id="MCD5311777.1"/>
    </source>
</evidence>
<dbReference type="RefSeq" id="WP_231441313.1">
    <property type="nucleotide sequence ID" value="NZ_JAJOMB010000005.1"/>
</dbReference>
<accession>A0A9X1NAT7</accession>
<dbReference type="EMBL" id="JAJOMB010000005">
    <property type="protein sequence ID" value="MCD5311777.1"/>
    <property type="molecule type" value="Genomic_DNA"/>
</dbReference>
<keyword evidence="2" id="KW-1185">Reference proteome</keyword>
<gene>
    <name evidence="1" type="ORF">LR394_12775</name>
</gene>
<evidence type="ECO:0000313" key="2">
    <source>
        <dbReference type="Proteomes" id="UP001138997"/>
    </source>
</evidence>
<name>A0A9X1NAT7_9ACTN</name>
<dbReference type="AlphaFoldDB" id="A0A9X1NAT7"/>
<protein>
    <submittedName>
        <fullName evidence="1">Uncharacterized protein</fullName>
    </submittedName>
</protein>
<proteinExistence type="predicted"/>